<accession>A0A4R0X7Q8</accession>
<dbReference type="AlphaFoldDB" id="A0A4R0X7Q8"/>
<reference evidence="1 2" key="1">
    <citation type="submission" date="2017-02" db="EMBL/GenBank/DDBJ databases">
        <title>Paraburkholderia sophoroidis sp. nov. and Paraburkholderia steynii sp. nov. rhizobial symbionts of the fynbos legume Hypocalyptus sophoroides.</title>
        <authorList>
            <person name="Steenkamp E.T."/>
            <person name="Beukes C.W."/>
            <person name="Van Zyl E."/>
            <person name="Avontuur J."/>
            <person name="Chan W.Y."/>
            <person name="Hassen A."/>
            <person name="Palmer M."/>
            <person name="Mthombeni L."/>
            <person name="Phalane F."/>
            <person name="Sereme K."/>
            <person name="Venter S.N."/>
        </authorList>
    </citation>
    <scope>NUCLEOTIDE SEQUENCE [LARGE SCALE GENOMIC DNA]</scope>
    <source>
        <strain evidence="1 2">HC1.1ba</strain>
    </source>
</reference>
<comment type="caution">
    <text evidence="1">The sequence shown here is derived from an EMBL/GenBank/DDBJ whole genome shotgun (WGS) entry which is preliminary data.</text>
</comment>
<dbReference type="EMBL" id="MWML01000389">
    <property type="protein sequence ID" value="TCG03530.1"/>
    <property type="molecule type" value="Genomic_DNA"/>
</dbReference>
<organism evidence="1 2">
    <name type="scientific">Paraburkholderia steynii</name>
    <dbReference type="NCBI Taxonomy" id="1245441"/>
    <lineage>
        <taxon>Bacteria</taxon>
        <taxon>Pseudomonadati</taxon>
        <taxon>Pseudomonadota</taxon>
        <taxon>Betaproteobacteria</taxon>
        <taxon>Burkholderiales</taxon>
        <taxon>Burkholderiaceae</taxon>
        <taxon>Paraburkholderia</taxon>
    </lineage>
</organism>
<protein>
    <submittedName>
        <fullName evidence="1">Uncharacterized protein</fullName>
    </submittedName>
</protein>
<gene>
    <name evidence="1" type="ORF">BZM27_47810</name>
</gene>
<evidence type="ECO:0000313" key="2">
    <source>
        <dbReference type="Proteomes" id="UP000294200"/>
    </source>
</evidence>
<evidence type="ECO:0000313" key="1">
    <source>
        <dbReference type="EMBL" id="TCG03530.1"/>
    </source>
</evidence>
<name>A0A4R0X7Q8_9BURK</name>
<dbReference type="Proteomes" id="UP000294200">
    <property type="component" value="Unassembled WGS sequence"/>
</dbReference>
<sequence length="97" mass="10764">MGATVPRAVLEPIMRIYFDSMAHPKRLSKRLSAETGRALHLSLSLHEGPRGRENHFSQLRTFPTIVLNSVLGNALSYLRGTTNPAAQDNPENRGDIQ</sequence>
<keyword evidence="2" id="KW-1185">Reference proteome</keyword>
<proteinExistence type="predicted"/>